<proteinExistence type="predicted"/>
<dbReference type="InterPro" id="IPR006887">
    <property type="entry name" value="P4R3-like_central_dom"/>
</dbReference>
<feature type="compositionally biased region" description="Acidic residues" evidence="3">
    <location>
        <begin position="165"/>
        <end position="174"/>
    </location>
</feature>
<evidence type="ECO:0000256" key="1">
    <source>
        <dbReference type="ARBA" id="ARBA00004123"/>
    </source>
</evidence>
<feature type="compositionally biased region" description="Polar residues" evidence="3">
    <location>
        <begin position="147"/>
        <end position="158"/>
    </location>
</feature>
<evidence type="ECO:0000313" key="6">
    <source>
        <dbReference type="Proteomes" id="UP001153076"/>
    </source>
</evidence>
<name>A0A9Q1QLZ4_9CARY</name>
<dbReference type="PANTHER" id="PTHR23318:SF0">
    <property type="entry name" value="SERINE_THREONINE-PROTEIN PHOSPHATASE 4 REGULATORY SUBUNIT 3"/>
    <property type="match status" value="1"/>
</dbReference>
<keyword evidence="6" id="KW-1185">Reference proteome</keyword>
<feature type="domain" description="Serine/threonine-protein phosphatase 4 regulatory subunit 3-like central" evidence="4">
    <location>
        <begin position="6"/>
        <end position="87"/>
    </location>
</feature>
<feature type="compositionally biased region" description="Basic and acidic residues" evidence="3">
    <location>
        <begin position="295"/>
        <end position="310"/>
    </location>
</feature>
<dbReference type="OrthoDB" id="27483at2759"/>
<feature type="compositionally biased region" description="Basic and acidic residues" evidence="3">
    <location>
        <begin position="254"/>
        <end position="286"/>
    </location>
</feature>
<feature type="region of interest" description="Disordered" evidence="3">
    <location>
        <begin position="252"/>
        <end position="318"/>
    </location>
</feature>
<gene>
    <name evidence="5" type="ORF">Cgig2_029184</name>
</gene>
<organism evidence="5 6">
    <name type="scientific">Carnegiea gigantea</name>
    <dbReference type="NCBI Taxonomy" id="171969"/>
    <lineage>
        <taxon>Eukaryota</taxon>
        <taxon>Viridiplantae</taxon>
        <taxon>Streptophyta</taxon>
        <taxon>Embryophyta</taxon>
        <taxon>Tracheophyta</taxon>
        <taxon>Spermatophyta</taxon>
        <taxon>Magnoliopsida</taxon>
        <taxon>eudicotyledons</taxon>
        <taxon>Gunneridae</taxon>
        <taxon>Pentapetalae</taxon>
        <taxon>Caryophyllales</taxon>
        <taxon>Cactineae</taxon>
        <taxon>Cactaceae</taxon>
        <taxon>Cactoideae</taxon>
        <taxon>Echinocereeae</taxon>
        <taxon>Carnegiea</taxon>
    </lineage>
</organism>
<evidence type="ECO:0000313" key="5">
    <source>
        <dbReference type="EMBL" id="KAJ8444990.1"/>
    </source>
</evidence>
<dbReference type="Proteomes" id="UP001153076">
    <property type="component" value="Unassembled WGS sequence"/>
</dbReference>
<dbReference type="Pfam" id="PF04802">
    <property type="entry name" value="PP4R3"/>
    <property type="match status" value="1"/>
</dbReference>
<dbReference type="AlphaFoldDB" id="A0A9Q1QLZ4"/>
<feature type="region of interest" description="Disordered" evidence="3">
    <location>
        <begin position="109"/>
        <end position="231"/>
    </location>
</feature>
<comment type="subcellular location">
    <subcellularLocation>
        <location evidence="1">Nucleus</location>
    </subcellularLocation>
</comment>
<accession>A0A9Q1QLZ4</accession>
<reference evidence="5" key="1">
    <citation type="submission" date="2022-04" db="EMBL/GenBank/DDBJ databases">
        <title>Carnegiea gigantea Genome sequencing and assembly v2.</title>
        <authorList>
            <person name="Copetti D."/>
            <person name="Sanderson M.J."/>
            <person name="Burquez A."/>
            <person name="Wojciechowski M.F."/>
        </authorList>
    </citation>
    <scope>NUCLEOTIDE SEQUENCE</scope>
    <source>
        <strain evidence="5">SGP5-SGP5p</strain>
        <tissue evidence="5">Aerial part</tissue>
    </source>
</reference>
<sequence>MGLPALLDENLNSYIIKRNLLKHIIDVFVANGDRYNLLNSAVLELFEYMHKENLKPLLKYIVETFWSQLAKFENLTSMQSLKVGYEQSLESTGAKSVINVNPRKRAEECGLDKDEEDYFNEESDEEDTASASVSESRRRRAHSVSSNGSASHWQTLSSRPGGLLDYDDDEDDEDYKPPLSPRRKTDASDGDEGTLESLGVRRKMASREQPGLAKRQRLDRIPKSKDSVQFYQPRKLQVSHIVPPICQIQQSADTENHQEKEAEVVKRQCHDTRRTGEENGTEEKVASRNCSEASTKTRENGQLEREDHPHLHSQSSVEMVVPRPELPQQGRALFGFTRLMDVSLMAVDTVSRADQQLNLAGLAAGTYSGVTYGLREASGSHDWKSSAVAGAVTGMTLALTSDATTHKQTVQSVLSGAAVAANLLSGIPLE</sequence>
<dbReference type="PANTHER" id="PTHR23318">
    <property type="entry name" value="ATP SYNTHASE GAMMA-RELATED"/>
    <property type="match status" value="1"/>
</dbReference>
<dbReference type="GO" id="GO:0005654">
    <property type="term" value="C:nucleoplasm"/>
    <property type="evidence" value="ECO:0007669"/>
    <property type="project" value="TreeGrafter"/>
</dbReference>
<protein>
    <recommendedName>
        <fullName evidence="4">Serine/threonine-protein phosphatase 4 regulatory subunit 3-like central domain-containing protein</fullName>
    </recommendedName>
</protein>
<keyword evidence="2" id="KW-0539">Nucleus</keyword>
<evidence type="ECO:0000256" key="3">
    <source>
        <dbReference type="SAM" id="MobiDB-lite"/>
    </source>
</evidence>
<dbReference type="GO" id="GO:0030289">
    <property type="term" value="C:protein phosphatase 4 complex"/>
    <property type="evidence" value="ECO:0007669"/>
    <property type="project" value="TreeGrafter"/>
</dbReference>
<comment type="caution">
    <text evidence="5">The sequence shown here is derived from an EMBL/GenBank/DDBJ whole genome shotgun (WGS) entry which is preliminary data.</text>
</comment>
<dbReference type="GO" id="GO:0072542">
    <property type="term" value="F:protein phosphatase activator activity"/>
    <property type="evidence" value="ECO:0007669"/>
    <property type="project" value="TreeGrafter"/>
</dbReference>
<evidence type="ECO:0000256" key="2">
    <source>
        <dbReference type="ARBA" id="ARBA00023242"/>
    </source>
</evidence>
<evidence type="ECO:0000259" key="4">
    <source>
        <dbReference type="Pfam" id="PF04802"/>
    </source>
</evidence>
<feature type="compositionally biased region" description="Basic and acidic residues" evidence="3">
    <location>
        <begin position="216"/>
        <end position="226"/>
    </location>
</feature>
<dbReference type="InterPro" id="IPR051137">
    <property type="entry name" value="PP4R3-like"/>
</dbReference>
<feature type="compositionally biased region" description="Acidic residues" evidence="3">
    <location>
        <begin position="113"/>
        <end position="128"/>
    </location>
</feature>
<dbReference type="EMBL" id="JAKOGI010000082">
    <property type="protein sequence ID" value="KAJ8444990.1"/>
    <property type="molecule type" value="Genomic_DNA"/>
</dbReference>